<dbReference type="OrthoDB" id="1162797at2"/>
<keyword evidence="1" id="KW-1133">Transmembrane helix</keyword>
<dbReference type="InterPro" id="IPR037185">
    <property type="entry name" value="EmrE-like"/>
</dbReference>
<organism evidence="2 3">
    <name type="scientific">Lacimicrobium alkaliphilum</name>
    <dbReference type="NCBI Taxonomy" id="1526571"/>
    <lineage>
        <taxon>Bacteria</taxon>
        <taxon>Pseudomonadati</taxon>
        <taxon>Pseudomonadota</taxon>
        <taxon>Gammaproteobacteria</taxon>
        <taxon>Alteromonadales</taxon>
        <taxon>Alteromonadaceae</taxon>
        <taxon>Lacimicrobium</taxon>
    </lineage>
</organism>
<name>A0A0U2PCX6_9ALTE</name>
<feature type="transmembrane region" description="Helical" evidence="1">
    <location>
        <begin position="84"/>
        <end position="104"/>
    </location>
</feature>
<protein>
    <submittedName>
        <fullName evidence="2">Uncharacterized protein</fullName>
    </submittedName>
</protein>
<dbReference type="STRING" id="1526571.AT746_00355"/>
<feature type="transmembrane region" description="Helical" evidence="1">
    <location>
        <begin position="52"/>
        <end position="72"/>
    </location>
</feature>
<keyword evidence="1" id="KW-0472">Membrane</keyword>
<dbReference type="EMBL" id="CP013650">
    <property type="protein sequence ID" value="ALS96877.1"/>
    <property type="molecule type" value="Genomic_DNA"/>
</dbReference>
<keyword evidence="3" id="KW-1185">Reference proteome</keyword>
<dbReference type="RefSeq" id="WP_062474842.1">
    <property type="nucleotide sequence ID" value="NZ_CP013650.1"/>
</dbReference>
<evidence type="ECO:0000313" key="3">
    <source>
        <dbReference type="Proteomes" id="UP000068447"/>
    </source>
</evidence>
<evidence type="ECO:0000256" key="1">
    <source>
        <dbReference type="SAM" id="Phobius"/>
    </source>
</evidence>
<dbReference type="AlphaFoldDB" id="A0A0U2PCX6"/>
<accession>A0A0U2PCX6</accession>
<keyword evidence="1" id="KW-0812">Transmembrane</keyword>
<sequence length="123" mass="13125">MHSLLVSAGLLSIVVGLVHSALGEFLIFKKLRNNSVVPNVAVPPIRERNIRILWATWHLASILGFAMGAILIQLAEMSVPPAFVVQPIAFSMAMAGALVCYATNGRHPGWAGLLGVAVLCWLA</sequence>
<reference evidence="2 3" key="1">
    <citation type="submission" date="2015-12" db="EMBL/GenBank/DDBJ databases">
        <title>Complete genome of Lacimicrobium alkaliphilum KCTC 32984.</title>
        <authorList>
            <person name="Kim S.-G."/>
            <person name="Lee Y.-J."/>
        </authorList>
    </citation>
    <scope>NUCLEOTIDE SEQUENCE [LARGE SCALE GENOMIC DNA]</scope>
    <source>
        <strain evidence="2 3">YelD216</strain>
    </source>
</reference>
<gene>
    <name evidence="2" type="ORF">AT746_00355</name>
</gene>
<dbReference type="KEGG" id="lal:AT746_00355"/>
<dbReference type="SUPFAM" id="SSF103481">
    <property type="entry name" value="Multidrug resistance efflux transporter EmrE"/>
    <property type="match status" value="1"/>
</dbReference>
<dbReference type="Proteomes" id="UP000068447">
    <property type="component" value="Chromosome"/>
</dbReference>
<evidence type="ECO:0000313" key="2">
    <source>
        <dbReference type="EMBL" id="ALS96877.1"/>
    </source>
</evidence>
<proteinExistence type="predicted"/>